<feature type="domain" description="Aminotransferase class I/classII large" evidence="10">
    <location>
        <begin position="1"/>
        <end position="313"/>
    </location>
</feature>
<dbReference type="GO" id="GO:0000105">
    <property type="term" value="P:L-histidine biosynthetic process"/>
    <property type="evidence" value="ECO:0007669"/>
    <property type="project" value="UniProtKB-KW"/>
</dbReference>
<evidence type="ECO:0000256" key="4">
    <source>
        <dbReference type="ARBA" id="ARBA00022576"/>
    </source>
</evidence>
<dbReference type="InterPro" id="IPR015421">
    <property type="entry name" value="PyrdxlP-dep_Trfase_major"/>
</dbReference>
<dbReference type="InterPro" id="IPR004839">
    <property type="entry name" value="Aminotransferase_I/II_large"/>
</dbReference>
<dbReference type="InterPro" id="IPR015424">
    <property type="entry name" value="PyrdxlP-dep_Trfase"/>
</dbReference>
<dbReference type="InterPro" id="IPR015422">
    <property type="entry name" value="PyrdxlP-dep_Trfase_small"/>
</dbReference>
<evidence type="ECO:0000313" key="12">
    <source>
        <dbReference type="Proteomes" id="UP000199208"/>
    </source>
</evidence>
<evidence type="ECO:0000256" key="1">
    <source>
        <dbReference type="ARBA" id="ARBA00005011"/>
    </source>
</evidence>
<dbReference type="STRING" id="1120920.SAMN03080599_02203"/>
<dbReference type="AlphaFoldDB" id="A0A1G5S1N8"/>
<evidence type="ECO:0000256" key="8">
    <source>
        <dbReference type="ARBA" id="ARBA00023102"/>
    </source>
</evidence>
<dbReference type="PANTHER" id="PTHR43643">
    <property type="entry name" value="HISTIDINOL-PHOSPHATE AMINOTRANSFERASE 2"/>
    <property type="match status" value="1"/>
</dbReference>
<dbReference type="OrthoDB" id="9813612at2"/>
<dbReference type="Gene3D" id="3.90.1150.10">
    <property type="entry name" value="Aspartate Aminotransferase, domain 1"/>
    <property type="match status" value="1"/>
</dbReference>
<evidence type="ECO:0000256" key="6">
    <source>
        <dbReference type="ARBA" id="ARBA00022679"/>
    </source>
</evidence>
<gene>
    <name evidence="11" type="ORF">SAMN03080599_02203</name>
</gene>
<keyword evidence="5" id="KW-0028">Amino-acid biosynthesis</keyword>
<dbReference type="SUPFAM" id="SSF53383">
    <property type="entry name" value="PLP-dependent transferases"/>
    <property type="match status" value="1"/>
</dbReference>
<evidence type="ECO:0000256" key="5">
    <source>
        <dbReference type="ARBA" id="ARBA00022605"/>
    </source>
</evidence>
<dbReference type="RefSeq" id="WP_092591447.1">
    <property type="nucleotide sequence ID" value="NZ_FMWL01000011.1"/>
</dbReference>
<comment type="catalytic activity">
    <reaction evidence="9">
        <text>L-histidinol phosphate + 2-oxoglutarate = 3-(imidazol-4-yl)-2-oxopropyl phosphate + L-glutamate</text>
        <dbReference type="Rhea" id="RHEA:23744"/>
        <dbReference type="ChEBI" id="CHEBI:16810"/>
        <dbReference type="ChEBI" id="CHEBI:29985"/>
        <dbReference type="ChEBI" id="CHEBI:57766"/>
        <dbReference type="ChEBI" id="CHEBI:57980"/>
        <dbReference type="EC" id="2.6.1.9"/>
    </reaction>
</comment>
<dbReference type="Pfam" id="PF00155">
    <property type="entry name" value="Aminotran_1_2"/>
    <property type="match status" value="1"/>
</dbReference>
<evidence type="ECO:0000259" key="10">
    <source>
        <dbReference type="Pfam" id="PF00155"/>
    </source>
</evidence>
<accession>A0A1G5S1N8</accession>
<dbReference type="EC" id="2.6.1.9" evidence="3"/>
<keyword evidence="7" id="KW-0663">Pyridoxal phosphate</keyword>
<comment type="pathway">
    <text evidence="1">Amino-acid biosynthesis; L-histidine biosynthesis; L-histidine from 5-phospho-alpha-D-ribose 1-diphosphate: step 7/9.</text>
</comment>
<evidence type="ECO:0000256" key="3">
    <source>
        <dbReference type="ARBA" id="ARBA00012748"/>
    </source>
</evidence>
<evidence type="ECO:0000313" key="11">
    <source>
        <dbReference type="EMBL" id="SCZ80302.1"/>
    </source>
</evidence>
<organism evidence="11 12">
    <name type="scientific">Acidaminobacter hydrogenoformans DSM 2784</name>
    <dbReference type="NCBI Taxonomy" id="1120920"/>
    <lineage>
        <taxon>Bacteria</taxon>
        <taxon>Bacillati</taxon>
        <taxon>Bacillota</taxon>
        <taxon>Clostridia</taxon>
        <taxon>Peptostreptococcales</taxon>
        <taxon>Acidaminobacteraceae</taxon>
        <taxon>Acidaminobacter</taxon>
    </lineage>
</organism>
<protein>
    <recommendedName>
        <fullName evidence="3">histidinol-phosphate transaminase</fullName>
        <ecNumber evidence="3">2.6.1.9</ecNumber>
    </recommendedName>
</protein>
<name>A0A1G5S1N8_9FIRM</name>
<reference evidence="11 12" key="1">
    <citation type="submission" date="2016-10" db="EMBL/GenBank/DDBJ databases">
        <authorList>
            <person name="de Groot N.N."/>
        </authorList>
    </citation>
    <scope>NUCLEOTIDE SEQUENCE [LARGE SCALE GENOMIC DNA]</scope>
    <source>
        <strain evidence="11 12">DSM 2784</strain>
    </source>
</reference>
<dbReference type="EMBL" id="FMWL01000011">
    <property type="protein sequence ID" value="SCZ80302.1"/>
    <property type="molecule type" value="Genomic_DNA"/>
</dbReference>
<dbReference type="InterPro" id="IPR050106">
    <property type="entry name" value="HistidinolP_aminotransfase"/>
</dbReference>
<dbReference type="PANTHER" id="PTHR43643:SF6">
    <property type="entry name" value="HISTIDINOL-PHOSPHATE AMINOTRANSFERASE"/>
    <property type="match status" value="1"/>
</dbReference>
<evidence type="ECO:0000256" key="7">
    <source>
        <dbReference type="ARBA" id="ARBA00022898"/>
    </source>
</evidence>
<dbReference type="Gene3D" id="3.40.640.10">
    <property type="entry name" value="Type I PLP-dependent aspartate aminotransferase-like (Major domain)"/>
    <property type="match status" value="1"/>
</dbReference>
<keyword evidence="8" id="KW-0368">Histidine biosynthesis</keyword>
<keyword evidence="6 11" id="KW-0808">Transferase</keyword>
<comment type="similarity">
    <text evidence="2">Belongs to the class-II pyridoxal-phosphate-dependent aminotransferase family. Histidinol-phosphate aminotransferase subfamily.</text>
</comment>
<dbReference type="GO" id="GO:0030170">
    <property type="term" value="F:pyridoxal phosphate binding"/>
    <property type="evidence" value="ECO:0007669"/>
    <property type="project" value="InterPro"/>
</dbReference>
<keyword evidence="12" id="KW-1185">Reference proteome</keyword>
<evidence type="ECO:0000256" key="2">
    <source>
        <dbReference type="ARBA" id="ARBA00007970"/>
    </source>
</evidence>
<dbReference type="CDD" id="cd00609">
    <property type="entry name" value="AAT_like"/>
    <property type="match status" value="1"/>
</dbReference>
<proteinExistence type="inferred from homology"/>
<keyword evidence="4 11" id="KW-0032">Aminotransferase</keyword>
<dbReference type="Proteomes" id="UP000199208">
    <property type="component" value="Unassembled WGS sequence"/>
</dbReference>
<evidence type="ECO:0000256" key="9">
    <source>
        <dbReference type="ARBA" id="ARBA00047481"/>
    </source>
</evidence>
<sequence>MIDLSANECPYPPSPKVLRAVSASLETLNRYGTRDQQDTLKTMLAKLADGPPGHLLTAHGTDALIAPILTQFSKDRAVVTTSPTHFGNLGLVKLSGGKLKRIQLRPPDFRIDWQSLMTGPQLILLSRPNSPTGQNLITRTQLIELLEQEDTLVVVDEAGFDYCQETVIDLVSRYPNLAVTRTLDKAYGLAGLRVSWMAAGATLLKAFENQPPTIGQVACAAAIAALEDPSYARTNAGMTVSERNRMAEALEALGFQVFDSKSNFLLVKSPLPELGFRLRQEGILIEDFSGVWIEGYFRVTIGSKEENDALLAAVSKL</sequence>
<dbReference type="GO" id="GO:0004400">
    <property type="term" value="F:histidinol-phosphate transaminase activity"/>
    <property type="evidence" value="ECO:0007669"/>
    <property type="project" value="UniProtKB-EC"/>
</dbReference>